<dbReference type="EMBL" id="CP020440">
    <property type="protein sequence ID" value="ARC35015.1"/>
    <property type="molecule type" value="Genomic_DNA"/>
</dbReference>
<name>A0A1V0GMF7_9RHOB</name>
<evidence type="ECO:0000313" key="4">
    <source>
        <dbReference type="Proteomes" id="UP000191257"/>
    </source>
</evidence>
<evidence type="ECO:0000313" key="3">
    <source>
        <dbReference type="EMBL" id="QEU10800.1"/>
    </source>
</evidence>
<evidence type="ECO:0000313" key="2">
    <source>
        <dbReference type="EMBL" id="ARC35015.1"/>
    </source>
</evidence>
<geneLocation type="plasmid" evidence="2 4">
    <name>unnamed2</name>
</geneLocation>
<dbReference type="Proteomes" id="UP000191257">
    <property type="component" value="Plasmid unnamed2"/>
</dbReference>
<reference evidence="4" key="1">
    <citation type="submission" date="2017-03" db="EMBL/GenBank/DDBJ databases">
        <title>FDA dAtabase for Regulatory Grade micrObial Sequences (FDA-ARGOS): Supporting development and validation of Infectious Disease Dx tests.</title>
        <authorList>
            <person name="Campos J."/>
            <person name="Goldberg B."/>
            <person name="Tallon L."/>
            <person name="Sadzewicz L."/>
            <person name="Sengamalay N."/>
            <person name="Ott S."/>
            <person name="Godinez A."/>
            <person name="Nagaraj S."/>
            <person name="Vyas G."/>
            <person name="Aluvathingal J."/>
            <person name="Nadendla S."/>
            <person name="Geyer C."/>
            <person name="Nandy P."/>
            <person name="Hobson J."/>
            <person name="Sichtig H."/>
        </authorList>
    </citation>
    <scope>NUCLEOTIDE SEQUENCE [LARGE SCALE GENOMIC DNA]</scope>
    <source>
        <strain evidence="4">FDAARGOS_252</strain>
        <plasmid evidence="4">unnamed2</plasmid>
    </source>
</reference>
<evidence type="ECO:0000256" key="1">
    <source>
        <dbReference type="SAM" id="Phobius"/>
    </source>
</evidence>
<dbReference type="eggNOG" id="COG5662">
    <property type="taxonomic scope" value="Bacteria"/>
</dbReference>
<keyword evidence="2" id="KW-0614">Plasmid</keyword>
<reference evidence="2" key="2">
    <citation type="submission" date="2017-12" db="EMBL/GenBank/DDBJ databases">
        <title>FDA dAtabase for Regulatory Grade micrObial Sequences (FDA-ARGOS): Supporting development and validation of Infectious Disease Dx tests.</title>
        <authorList>
            <person name="Campos J."/>
            <person name="Goldberg B."/>
            <person name="Tallon L."/>
            <person name="Sadzewicz L."/>
            <person name="Sengamalay N."/>
            <person name="Ott S."/>
            <person name="Godinez A."/>
            <person name="Nagaraj S."/>
            <person name="Vyas G."/>
            <person name="Aluvathingal J."/>
            <person name="Nadendla S."/>
            <person name="Geyer C."/>
            <person name="Nandy P."/>
            <person name="Hobson J."/>
            <person name="Sichtig H."/>
        </authorList>
    </citation>
    <scope>NUCLEOTIDE SEQUENCE</scope>
    <source>
        <strain evidence="2">FDAARGOS_252</strain>
        <plasmid evidence="2">unnamed2</plasmid>
    </source>
</reference>
<sequence>MQTAPDTTVSDLDLTAYVDEQLDDWQRMRVEDHLSRHPQDAARVMHDIRLRRELRLALAPASPPPAGLRMAAARLDRAMRRDRRLRRLVRLVPVAALVVAGWLAHAGLGPLSVTPLVAAHPVPPVVQAALSARDAALVRLPMRSQPQSPELDAAEMRAATGILLPRFDEGWRMRDAQVFPSPQGPGIELVFDSGTLGRVTHFAVRTGSFAVTMPHAQDLHGDSVAWFQIGETAHVLIADRGGVETLEATARRLSATLY</sequence>
<reference evidence="3 5" key="3">
    <citation type="submission" date="2019-09" db="EMBL/GenBank/DDBJ databases">
        <title>FDA dAtabase for Regulatory Grade micrObial Sequences (FDA-ARGOS): Supporting development and validation of Infectious Disease Dx tests.</title>
        <authorList>
            <person name="Sciortino C."/>
            <person name="Tallon L."/>
            <person name="Sadzewicz L."/>
            <person name="Vavikolanu K."/>
            <person name="Mehta A."/>
            <person name="Aluvathingal J."/>
            <person name="Nadendla S."/>
            <person name="Nandy P."/>
            <person name="Geyer C."/>
            <person name="Yan Y."/>
            <person name="Sichtig H."/>
        </authorList>
    </citation>
    <scope>NUCLEOTIDE SEQUENCE [LARGE SCALE GENOMIC DNA]</scope>
    <source>
        <strain evidence="3 5">FDAARGOS_643</strain>
        <plasmid evidence="3 5">unnamed4</plasmid>
    </source>
</reference>
<keyword evidence="4" id="KW-1185">Reference proteome</keyword>
<dbReference type="EMBL" id="CP044082">
    <property type="protein sequence ID" value="QEU10800.1"/>
    <property type="molecule type" value="Genomic_DNA"/>
</dbReference>
<gene>
    <name evidence="2" type="ORF">A6J80_00425</name>
    <name evidence="3" type="ORF">FOB51_22835</name>
</gene>
<dbReference type="RefSeq" id="WP_080620041.1">
    <property type="nucleotide sequence ID" value="NZ_CALTWI010000001.1"/>
</dbReference>
<protein>
    <submittedName>
        <fullName evidence="2">Anti-sigma factor</fullName>
    </submittedName>
</protein>
<keyword evidence="1" id="KW-0812">Transmembrane</keyword>
<keyword evidence="1" id="KW-0472">Membrane</keyword>
<dbReference type="KEGG" id="pye:A6J80_00425"/>
<geneLocation type="plasmid" evidence="3 5">
    <name>unnamed4</name>
</geneLocation>
<dbReference type="Proteomes" id="UP000324507">
    <property type="component" value="Plasmid unnamed4"/>
</dbReference>
<proteinExistence type="predicted"/>
<feature type="transmembrane region" description="Helical" evidence="1">
    <location>
        <begin position="88"/>
        <end position="108"/>
    </location>
</feature>
<accession>A0A1V0GMF7</accession>
<keyword evidence="1" id="KW-1133">Transmembrane helix</keyword>
<evidence type="ECO:0000313" key="5">
    <source>
        <dbReference type="Proteomes" id="UP000324507"/>
    </source>
</evidence>
<organism evidence="2 4">
    <name type="scientific">Paracoccus yeei</name>
    <dbReference type="NCBI Taxonomy" id="147645"/>
    <lineage>
        <taxon>Bacteria</taxon>
        <taxon>Pseudomonadati</taxon>
        <taxon>Pseudomonadota</taxon>
        <taxon>Alphaproteobacteria</taxon>
        <taxon>Rhodobacterales</taxon>
        <taxon>Paracoccaceae</taxon>
        <taxon>Paracoccus</taxon>
    </lineage>
</organism>
<dbReference type="AlphaFoldDB" id="A0A1V0GMF7"/>